<organism evidence="1 2">
    <name type="scientific">Triticum urartu</name>
    <name type="common">Red wild einkorn</name>
    <name type="synonym">Crithodium urartu</name>
    <dbReference type="NCBI Taxonomy" id="4572"/>
    <lineage>
        <taxon>Eukaryota</taxon>
        <taxon>Viridiplantae</taxon>
        <taxon>Streptophyta</taxon>
        <taxon>Embryophyta</taxon>
        <taxon>Tracheophyta</taxon>
        <taxon>Spermatophyta</taxon>
        <taxon>Magnoliopsida</taxon>
        <taxon>Liliopsida</taxon>
        <taxon>Poales</taxon>
        <taxon>Poaceae</taxon>
        <taxon>BOP clade</taxon>
        <taxon>Pooideae</taxon>
        <taxon>Triticodae</taxon>
        <taxon>Triticeae</taxon>
        <taxon>Triticinae</taxon>
        <taxon>Triticum</taxon>
    </lineage>
</organism>
<name>A0A8R7TJ96_TRIUA</name>
<reference evidence="2" key="1">
    <citation type="journal article" date="2013" name="Nature">
        <title>Draft genome of the wheat A-genome progenitor Triticum urartu.</title>
        <authorList>
            <person name="Ling H.Q."/>
            <person name="Zhao S."/>
            <person name="Liu D."/>
            <person name="Wang J."/>
            <person name="Sun H."/>
            <person name="Zhang C."/>
            <person name="Fan H."/>
            <person name="Li D."/>
            <person name="Dong L."/>
            <person name="Tao Y."/>
            <person name="Gao C."/>
            <person name="Wu H."/>
            <person name="Li Y."/>
            <person name="Cui Y."/>
            <person name="Guo X."/>
            <person name="Zheng S."/>
            <person name="Wang B."/>
            <person name="Yu K."/>
            <person name="Liang Q."/>
            <person name="Yang W."/>
            <person name="Lou X."/>
            <person name="Chen J."/>
            <person name="Feng M."/>
            <person name="Jian J."/>
            <person name="Zhang X."/>
            <person name="Luo G."/>
            <person name="Jiang Y."/>
            <person name="Liu J."/>
            <person name="Wang Z."/>
            <person name="Sha Y."/>
            <person name="Zhang B."/>
            <person name="Wu H."/>
            <person name="Tang D."/>
            <person name="Shen Q."/>
            <person name="Xue P."/>
            <person name="Zou S."/>
            <person name="Wang X."/>
            <person name="Liu X."/>
            <person name="Wang F."/>
            <person name="Yang Y."/>
            <person name="An X."/>
            <person name="Dong Z."/>
            <person name="Zhang K."/>
            <person name="Zhang X."/>
            <person name="Luo M.C."/>
            <person name="Dvorak J."/>
            <person name="Tong Y."/>
            <person name="Wang J."/>
            <person name="Yang H."/>
            <person name="Li Z."/>
            <person name="Wang D."/>
            <person name="Zhang A."/>
            <person name="Wang J."/>
        </authorList>
    </citation>
    <scope>NUCLEOTIDE SEQUENCE</scope>
    <source>
        <strain evidence="2">cv. G1812</strain>
    </source>
</reference>
<keyword evidence="2" id="KW-1185">Reference proteome</keyword>
<evidence type="ECO:0000313" key="2">
    <source>
        <dbReference type="Proteomes" id="UP000015106"/>
    </source>
</evidence>
<accession>A0A8R7TJ96</accession>
<proteinExistence type="predicted"/>
<evidence type="ECO:0000313" key="1">
    <source>
        <dbReference type="EnsemblPlants" id="TuG1812G0200003690.01.T01"/>
    </source>
</evidence>
<reference evidence="1" key="3">
    <citation type="submission" date="2022-06" db="UniProtKB">
        <authorList>
            <consortium name="EnsemblPlants"/>
        </authorList>
    </citation>
    <scope>IDENTIFICATION</scope>
</reference>
<dbReference type="Proteomes" id="UP000015106">
    <property type="component" value="Chromosome 2"/>
</dbReference>
<reference evidence="1" key="2">
    <citation type="submission" date="2018-03" db="EMBL/GenBank/DDBJ databases">
        <title>The Triticum urartu genome reveals the dynamic nature of wheat genome evolution.</title>
        <authorList>
            <person name="Ling H."/>
            <person name="Ma B."/>
            <person name="Shi X."/>
            <person name="Liu H."/>
            <person name="Dong L."/>
            <person name="Sun H."/>
            <person name="Cao Y."/>
            <person name="Gao Q."/>
            <person name="Zheng S."/>
            <person name="Li Y."/>
            <person name="Yu Y."/>
            <person name="Du H."/>
            <person name="Qi M."/>
            <person name="Li Y."/>
            <person name="Yu H."/>
            <person name="Cui Y."/>
            <person name="Wang N."/>
            <person name="Chen C."/>
            <person name="Wu H."/>
            <person name="Zhao Y."/>
            <person name="Zhang J."/>
            <person name="Li Y."/>
            <person name="Zhou W."/>
            <person name="Zhang B."/>
            <person name="Hu W."/>
            <person name="Eijk M."/>
            <person name="Tang J."/>
            <person name="Witsenboer H."/>
            <person name="Zhao S."/>
            <person name="Li Z."/>
            <person name="Zhang A."/>
            <person name="Wang D."/>
            <person name="Liang C."/>
        </authorList>
    </citation>
    <scope>NUCLEOTIDE SEQUENCE [LARGE SCALE GENOMIC DNA]</scope>
    <source>
        <strain evidence="1">cv. G1812</strain>
    </source>
</reference>
<protein>
    <submittedName>
        <fullName evidence="1">Uncharacterized protein</fullName>
    </submittedName>
</protein>
<dbReference type="EnsemblPlants" id="TuG1812G0200003690.01.T01">
    <property type="protein sequence ID" value="TuG1812G0200003690.01.T01"/>
    <property type="gene ID" value="TuG1812G0200003690.01"/>
</dbReference>
<dbReference type="Gramene" id="TuG1812G0200003690.01.T01">
    <property type="protein sequence ID" value="TuG1812G0200003690.01.T01"/>
    <property type="gene ID" value="TuG1812G0200003690.01"/>
</dbReference>
<dbReference type="AlphaFoldDB" id="A0A8R7TJ96"/>
<sequence>MAMGNQATWSESTSVLFSQELLPAYARQDVSCCWLLKFIYPCLFRSLFGDLMRLYVLRWFCGS</sequence>